<dbReference type="InterPro" id="IPR016035">
    <property type="entry name" value="Acyl_Trfase/lysoPLipase"/>
</dbReference>
<dbReference type="EC" id="2.3.1.39" evidence="1"/>
<feature type="region of interest" description="Disordered" evidence="5">
    <location>
        <begin position="281"/>
        <end position="302"/>
    </location>
</feature>
<accession>D2JNW5</accession>
<evidence type="ECO:0000256" key="5">
    <source>
        <dbReference type="SAM" id="MobiDB-lite"/>
    </source>
</evidence>
<organism evidence="7">
    <name type="scientific">Nostoc sp. 'Peltigera membranacea cyanobiont'</name>
    <dbReference type="NCBI Taxonomy" id="414689"/>
    <lineage>
        <taxon>Bacteria</taxon>
        <taxon>Bacillati</taxon>
        <taxon>Cyanobacteriota</taxon>
        <taxon>Cyanophyceae</taxon>
        <taxon>Nostocales</taxon>
        <taxon>Nostocaceae</taxon>
        <taxon>Nostoc</taxon>
        <taxon>Nostoc cyanobionts</taxon>
    </lineage>
</organism>
<dbReference type="Gene3D" id="3.40.366.10">
    <property type="entry name" value="Malonyl-Coenzyme A Acyl Carrier Protein, domain 2"/>
    <property type="match status" value="1"/>
</dbReference>
<reference evidence="7" key="1">
    <citation type="submission" date="2009-09" db="EMBL/GenBank/DDBJ databases">
        <title>Trans-AT PKS gene cluster from Peltigera membranacea metagenome.</title>
        <authorList>
            <person name="Gagunashvili A.N."/>
            <person name="Piel J."/>
            <person name="Andresson O.S."/>
        </authorList>
    </citation>
    <scope>NUCLEOTIDE SEQUENCE</scope>
</reference>
<dbReference type="PANTHER" id="PTHR42681">
    <property type="entry name" value="MALONYL-COA-ACYL CARRIER PROTEIN TRANSACYLASE, MITOCHONDRIAL"/>
    <property type="match status" value="1"/>
</dbReference>
<dbReference type="InterPro" id="IPR004410">
    <property type="entry name" value="Malonyl_CoA-ACP_transAc_FabD"/>
</dbReference>
<dbReference type="AlphaFoldDB" id="D2JNW5"/>
<dbReference type="InterPro" id="IPR050858">
    <property type="entry name" value="Mal-CoA-ACP_Trans/PKS_FabD"/>
</dbReference>
<dbReference type="Gene3D" id="3.30.70.250">
    <property type="entry name" value="Malonyl-CoA ACP transacylase, ACP-binding"/>
    <property type="match status" value="1"/>
</dbReference>
<dbReference type="InterPro" id="IPR016036">
    <property type="entry name" value="Malonyl_transacylase_ACP-bd"/>
</dbReference>
<dbReference type="GO" id="GO:0006633">
    <property type="term" value="P:fatty acid biosynthetic process"/>
    <property type="evidence" value="ECO:0007669"/>
    <property type="project" value="TreeGrafter"/>
</dbReference>
<dbReference type="NCBIfam" id="TIGR00128">
    <property type="entry name" value="fabD"/>
    <property type="match status" value="1"/>
</dbReference>
<evidence type="ECO:0000313" key="7">
    <source>
        <dbReference type="EMBL" id="ADA69247.1"/>
    </source>
</evidence>
<dbReference type="SUPFAM" id="SSF52151">
    <property type="entry name" value="FabD/lysophospholipase-like"/>
    <property type="match status" value="1"/>
</dbReference>
<dbReference type="PANTHER" id="PTHR42681:SF1">
    <property type="entry name" value="MALONYL-COA-ACYL CARRIER PROTEIN TRANSACYLASE, MITOCHONDRIAL"/>
    <property type="match status" value="1"/>
</dbReference>
<protein>
    <recommendedName>
        <fullName evidence="1">[acyl-carrier-protein] S-malonyltransferase</fullName>
        <ecNumber evidence="1">2.3.1.39</ecNumber>
    </recommendedName>
</protein>
<keyword evidence="3" id="KW-0012">Acyltransferase</keyword>
<feature type="compositionally biased region" description="Polar residues" evidence="5">
    <location>
        <begin position="284"/>
        <end position="294"/>
    </location>
</feature>
<dbReference type="SMART" id="SM00827">
    <property type="entry name" value="PKS_AT"/>
    <property type="match status" value="1"/>
</dbReference>
<sequence>MITYLFPGQGSQTRGMGKQLFAIFPEETEIASDILGYSIVTLCTEDPNNQLDRTQFTQPALFVVNALSYKLRLAESGKLPNFLAGHSLGEYNALHSSGAFSFEDGIRLVAKRGELMSRTPNGAMAAVIGPAAADIRTMLDSHGLSAVYIANYNSPHQTIVSGAKADIEKSKQVLVDEGAVYVSLNTSGAFHSPYMVSAREEFARYLENFSFSKLTIPVVCNVNARPYRQEEIASQLAEQITSPVRWSESIGYLLSQDEMQFEELGVGRILTKLIPSIRREYQAQPDNTPKNSNIQRDRQVDPSLASQFSMKSDRTDIERSSQFNTQLTVDKEKLAAEARKKVERWNRLYPVGTKVRIPGYDMELTTCTPAVILFRHRAAVYMQNYNGYFCFGRNIITRRAMIVAQKGDCLHQRQNRHGYCLTQTDRVKSRSVSKPSTYHSII</sequence>
<dbReference type="InterPro" id="IPR001227">
    <property type="entry name" value="Ac_transferase_dom_sf"/>
</dbReference>
<name>D2JNW5_9NOSO</name>
<feature type="domain" description="Malonyl-CoA:ACP transacylase (MAT)" evidence="6">
    <location>
        <begin position="5"/>
        <end position="281"/>
    </location>
</feature>
<dbReference type="SUPFAM" id="SSF55048">
    <property type="entry name" value="Probable ACP-binding domain of malonyl-CoA ACP transacylase"/>
    <property type="match status" value="1"/>
</dbReference>
<comment type="catalytic activity">
    <reaction evidence="4">
        <text>holo-[ACP] + malonyl-CoA = malonyl-[ACP] + CoA</text>
        <dbReference type="Rhea" id="RHEA:41792"/>
        <dbReference type="Rhea" id="RHEA-COMP:9623"/>
        <dbReference type="Rhea" id="RHEA-COMP:9685"/>
        <dbReference type="ChEBI" id="CHEBI:57287"/>
        <dbReference type="ChEBI" id="CHEBI:57384"/>
        <dbReference type="ChEBI" id="CHEBI:64479"/>
        <dbReference type="ChEBI" id="CHEBI:78449"/>
        <dbReference type="EC" id="2.3.1.39"/>
    </reaction>
</comment>
<dbReference type="GO" id="GO:0005829">
    <property type="term" value="C:cytosol"/>
    <property type="evidence" value="ECO:0007669"/>
    <property type="project" value="TreeGrafter"/>
</dbReference>
<evidence type="ECO:0000256" key="3">
    <source>
        <dbReference type="ARBA" id="ARBA00023315"/>
    </source>
</evidence>
<evidence type="ECO:0000256" key="2">
    <source>
        <dbReference type="ARBA" id="ARBA00022679"/>
    </source>
</evidence>
<dbReference type="Pfam" id="PF00698">
    <property type="entry name" value="Acyl_transf_1"/>
    <property type="match status" value="1"/>
</dbReference>
<keyword evidence="2 7" id="KW-0808">Transferase</keyword>
<evidence type="ECO:0000259" key="6">
    <source>
        <dbReference type="SMART" id="SM00827"/>
    </source>
</evidence>
<evidence type="ECO:0000256" key="4">
    <source>
        <dbReference type="ARBA" id="ARBA00048462"/>
    </source>
</evidence>
<dbReference type="GO" id="GO:0004314">
    <property type="term" value="F:[acyl-carrier-protein] S-malonyltransferase activity"/>
    <property type="evidence" value="ECO:0007669"/>
    <property type="project" value="UniProtKB-EC"/>
</dbReference>
<dbReference type="EMBL" id="GQ979609">
    <property type="protein sequence ID" value="ADA69247.1"/>
    <property type="molecule type" value="Genomic_DNA"/>
</dbReference>
<proteinExistence type="predicted"/>
<evidence type="ECO:0000256" key="1">
    <source>
        <dbReference type="ARBA" id="ARBA00013258"/>
    </source>
</evidence>
<dbReference type="InterPro" id="IPR014043">
    <property type="entry name" value="Acyl_transferase_dom"/>
</dbReference>